<evidence type="ECO:0000313" key="1">
    <source>
        <dbReference type="EMBL" id="KAI1716299.1"/>
    </source>
</evidence>
<dbReference type="Proteomes" id="UP001201812">
    <property type="component" value="Unassembled WGS sequence"/>
</dbReference>
<dbReference type="EMBL" id="JAKKPZ010000010">
    <property type="protein sequence ID" value="KAI1716299.1"/>
    <property type="molecule type" value="Genomic_DNA"/>
</dbReference>
<accession>A0AAD4R814</accession>
<name>A0AAD4R814_9BILA</name>
<proteinExistence type="predicted"/>
<sequence length="93" mass="10155">MNVPMNVLAYTSSKMGPVICCSPKEKRKSSWRINKLLWNGCVVFLNNGRNKCIITAAPACSKTSSKKGRAPLLVKMPPLQYYCAAFPFLGTGG</sequence>
<protein>
    <submittedName>
        <fullName evidence="1">Uncharacterized protein</fullName>
    </submittedName>
</protein>
<dbReference type="AlphaFoldDB" id="A0AAD4R814"/>
<evidence type="ECO:0000313" key="2">
    <source>
        <dbReference type="Proteomes" id="UP001201812"/>
    </source>
</evidence>
<reference evidence="1" key="1">
    <citation type="submission" date="2022-01" db="EMBL/GenBank/DDBJ databases">
        <title>Genome Sequence Resource for Two Populations of Ditylenchus destructor, the Migratory Endoparasitic Phytonematode.</title>
        <authorList>
            <person name="Zhang H."/>
            <person name="Lin R."/>
            <person name="Xie B."/>
        </authorList>
    </citation>
    <scope>NUCLEOTIDE SEQUENCE</scope>
    <source>
        <strain evidence="1">BazhouSP</strain>
    </source>
</reference>
<organism evidence="1 2">
    <name type="scientific">Ditylenchus destructor</name>
    <dbReference type="NCBI Taxonomy" id="166010"/>
    <lineage>
        <taxon>Eukaryota</taxon>
        <taxon>Metazoa</taxon>
        <taxon>Ecdysozoa</taxon>
        <taxon>Nematoda</taxon>
        <taxon>Chromadorea</taxon>
        <taxon>Rhabditida</taxon>
        <taxon>Tylenchina</taxon>
        <taxon>Tylenchomorpha</taxon>
        <taxon>Sphaerularioidea</taxon>
        <taxon>Anguinidae</taxon>
        <taxon>Anguininae</taxon>
        <taxon>Ditylenchus</taxon>
    </lineage>
</organism>
<comment type="caution">
    <text evidence="1">The sequence shown here is derived from an EMBL/GenBank/DDBJ whole genome shotgun (WGS) entry which is preliminary data.</text>
</comment>
<keyword evidence="2" id="KW-1185">Reference proteome</keyword>
<gene>
    <name evidence="1" type="ORF">DdX_07342</name>
</gene>